<keyword evidence="1" id="KW-0732">Signal</keyword>
<evidence type="ECO:0000256" key="1">
    <source>
        <dbReference type="SAM" id="SignalP"/>
    </source>
</evidence>
<comment type="caution">
    <text evidence="3">The sequence shown here is derived from an EMBL/GenBank/DDBJ whole genome shotgun (WGS) entry which is preliminary data.</text>
</comment>
<protein>
    <recommendedName>
        <fullName evidence="2">SnoaL-like domain-containing protein</fullName>
    </recommendedName>
</protein>
<feature type="chain" id="PRO_5017653625" description="SnoaL-like domain-containing protein" evidence="1">
    <location>
        <begin position="17"/>
        <end position="189"/>
    </location>
</feature>
<dbReference type="InterPro" id="IPR037401">
    <property type="entry name" value="SnoaL-like"/>
</dbReference>
<dbReference type="OrthoDB" id="2148716at2759"/>
<dbReference type="SUPFAM" id="SSF54427">
    <property type="entry name" value="NTF2-like"/>
    <property type="match status" value="1"/>
</dbReference>
<dbReference type="Pfam" id="PF13577">
    <property type="entry name" value="SnoaL_4"/>
    <property type="match status" value="1"/>
</dbReference>
<dbReference type="AlphaFoldDB" id="A0A3D8SIC2"/>
<feature type="domain" description="SnoaL-like" evidence="2">
    <location>
        <begin position="59"/>
        <end position="183"/>
    </location>
</feature>
<accession>A0A3D8SIC2</accession>
<organism evidence="3 4">
    <name type="scientific">Coleophoma crateriformis</name>
    <dbReference type="NCBI Taxonomy" id="565419"/>
    <lineage>
        <taxon>Eukaryota</taxon>
        <taxon>Fungi</taxon>
        <taxon>Dikarya</taxon>
        <taxon>Ascomycota</taxon>
        <taxon>Pezizomycotina</taxon>
        <taxon>Leotiomycetes</taxon>
        <taxon>Helotiales</taxon>
        <taxon>Dermateaceae</taxon>
        <taxon>Coleophoma</taxon>
    </lineage>
</organism>
<evidence type="ECO:0000313" key="3">
    <source>
        <dbReference type="EMBL" id="RDW86022.1"/>
    </source>
</evidence>
<feature type="signal peptide" evidence="1">
    <location>
        <begin position="1"/>
        <end position="16"/>
    </location>
</feature>
<gene>
    <name evidence="3" type="ORF">BP5796_04347</name>
</gene>
<evidence type="ECO:0000313" key="4">
    <source>
        <dbReference type="Proteomes" id="UP000256328"/>
    </source>
</evidence>
<dbReference type="EMBL" id="PDLN01000005">
    <property type="protein sequence ID" value="RDW86022.1"/>
    <property type="molecule type" value="Genomic_DNA"/>
</dbReference>
<sequence length="189" mass="20497">MFFLSAICAALVSCSAAITQLPTHEATNCTTVSLAGDVPIPFFDLPVVTACSPFVVSPSDVEAIRRTLSRYPLAIDGKNFAALNLIFTSNAVANYSAPLNVLTPLATIQSALEASLMPVTTQHLLGTQIIDVLSPTSAFSVSYFTATHFGKGAYLGEIVTAYGQYQDWWIRQKDLSWKITHRNLLYMVS</sequence>
<evidence type="ECO:0000259" key="2">
    <source>
        <dbReference type="Pfam" id="PF13577"/>
    </source>
</evidence>
<dbReference type="Gene3D" id="3.10.450.50">
    <property type="match status" value="1"/>
</dbReference>
<dbReference type="Proteomes" id="UP000256328">
    <property type="component" value="Unassembled WGS sequence"/>
</dbReference>
<proteinExistence type="predicted"/>
<reference evidence="3 4" key="1">
    <citation type="journal article" date="2018" name="IMA Fungus">
        <title>IMA Genome-F 9: Draft genome sequence of Annulohypoxylon stygium, Aspergillus mulundensis, Berkeleyomyces basicola (syn. Thielaviopsis basicola), Ceratocystis smalleyi, two Cercospora beticola strains, Coleophoma cylindrospora, Fusarium fracticaudum, Phialophora cf. hyalina, and Morchella septimelata.</title>
        <authorList>
            <person name="Wingfield B.D."/>
            <person name="Bills G.F."/>
            <person name="Dong Y."/>
            <person name="Huang W."/>
            <person name="Nel W.J."/>
            <person name="Swalarsk-Parry B.S."/>
            <person name="Vaghefi N."/>
            <person name="Wilken P.M."/>
            <person name="An Z."/>
            <person name="de Beer Z.W."/>
            <person name="De Vos L."/>
            <person name="Chen L."/>
            <person name="Duong T.A."/>
            <person name="Gao Y."/>
            <person name="Hammerbacher A."/>
            <person name="Kikkert J.R."/>
            <person name="Li Y."/>
            <person name="Li H."/>
            <person name="Li K."/>
            <person name="Li Q."/>
            <person name="Liu X."/>
            <person name="Ma X."/>
            <person name="Naidoo K."/>
            <person name="Pethybridge S.J."/>
            <person name="Sun J."/>
            <person name="Steenkamp E.T."/>
            <person name="van der Nest M.A."/>
            <person name="van Wyk S."/>
            <person name="Wingfield M.J."/>
            <person name="Xiong C."/>
            <person name="Yue Q."/>
            <person name="Zhang X."/>
        </authorList>
    </citation>
    <scope>NUCLEOTIDE SEQUENCE [LARGE SCALE GENOMIC DNA]</scope>
    <source>
        <strain evidence="3 4">BP5796</strain>
    </source>
</reference>
<name>A0A3D8SIC2_9HELO</name>
<dbReference type="InterPro" id="IPR032710">
    <property type="entry name" value="NTF2-like_dom_sf"/>
</dbReference>
<keyword evidence="4" id="KW-1185">Reference proteome</keyword>